<evidence type="ECO:0000313" key="1">
    <source>
        <dbReference type="EMBL" id="KAG8535258.1"/>
    </source>
</evidence>
<protein>
    <submittedName>
        <fullName evidence="1">Uncharacterized protein</fullName>
    </submittedName>
</protein>
<dbReference type="Proteomes" id="UP000824782">
    <property type="component" value="Unassembled WGS sequence"/>
</dbReference>
<reference evidence="1" key="1">
    <citation type="thesis" date="2020" institute="ProQuest LLC" country="789 East Eisenhower Parkway, Ann Arbor, MI, USA">
        <title>Comparative Genomics and Chromosome Evolution.</title>
        <authorList>
            <person name="Mudd A.B."/>
        </authorList>
    </citation>
    <scope>NUCLEOTIDE SEQUENCE</scope>
    <source>
        <strain evidence="1">237g6f4</strain>
        <tissue evidence="1">Blood</tissue>
    </source>
</reference>
<organism evidence="1 2">
    <name type="scientific">Engystomops pustulosus</name>
    <name type="common">Tungara frog</name>
    <name type="synonym">Physalaemus pustulosus</name>
    <dbReference type="NCBI Taxonomy" id="76066"/>
    <lineage>
        <taxon>Eukaryota</taxon>
        <taxon>Metazoa</taxon>
        <taxon>Chordata</taxon>
        <taxon>Craniata</taxon>
        <taxon>Vertebrata</taxon>
        <taxon>Euteleostomi</taxon>
        <taxon>Amphibia</taxon>
        <taxon>Batrachia</taxon>
        <taxon>Anura</taxon>
        <taxon>Neobatrachia</taxon>
        <taxon>Hyloidea</taxon>
        <taxon>Leptodactylidae</taxon>
        <taxon>Leiuperinae</taxon>
        <taxon>Engystomops</taxon>
    </lineage>
</organism>
<gene>
    <name evidence="1" type="ORF">GDO81_029005</name>
</gene>
<sequence>MAISCENDTNIILLHDLFPSGLSDVFITYRNTSAIILWGTKAFIDSYNELLQQVSICSVAPSSSGPLQFSLAALITFWTKS</sequence>
<comment type="caution">
    <text evidence="1">The sequence shown here is derived from an EMBL/GenBank/DDBJ whole genome shotgun (WGS) entry which is preliminary data.</text>
</comment>
<dbReference type="EMBL" id="WNYA01072689">
    <property type="protein sequence ID" value="KAG8535258.1"/>
    <property type="molecule type" value="Genomic_DNA"/>
</dbReference>
<name>A0AAV6YN87_ENGPU</name>
<evidence type="ECO:0000313" key="2">
    <source>
        <dbReference type="Proteomes" id="UP000824782"/>
    </source>
</evidence>
<accession>A0AAV6YN87</accession>
<dbReference type="AlphaFoldDB" id="A0AAV6YN87"/>
<proteinExistence type="predicted"/>
<keyword evidence="2" id="KW-1185">Reference proteome</keyword>